<dbReference type="InterPro" id="IPR048797">
    <property type="entry name" value="PvuRts1I-like_N"/>
</dbReference>
<evidence type="ECO:0000259" key="1">
    <source>
        <dbReference type="Pfam" id="PF21598"/>
    </source>
</evidence>
<comment type="caution">
    <text evidence="2">The sequence shown here is derived from an EMBL/GenBank/DDBJ whole genome shotgun (WGS) entry which is preliminary data.</text>
</comment>
<dbReference type="Gene3D" id="3.40.960.10">
    <property type="entry name" value="VSR Endonuclease"/>
    <property type="match status" value="1"/>
</dbReference>
<organism evidence="2 3">
    <name type="scientific">Tritrichomonas musculus</name>
    <dbReference type="NCBI Taxonomy" id="1915356"/>
    <lineage>
        <taxon>Eukaryota</taxon>
        <taxon>Metamonada</taxon>
        <taxon>Parabasalia</taxon>
        <taxon>Tritrichomonadida</taxon>
        <taxon>Tritrichomonadidae</taxon>
        <taxon>Tritrichomonas</taxon>
    </lineage>
</organism>
<proteinExistence type="predicted"/>
<name>A0ABR2GQ44_9EUKA</name>
<accession>A0ABR2GQ44</accession>
<evidence type="ECO:0000313" key="3">
    <source>
        <dbReference type="Proteomes" id="UP001470230"/>
    </source>
</evidence>
<keyword evidence="3" id="KW-1185">Reference proteome</keyword>
<evidence type="ECO:0000313" key="2">
    <source>
        <dbReference type="EMBL" id="KAK8836059.1"/>
    </source>
</evidence>
<dbReference type="Pfam" id="PF21598">
    <property type="entry name" value="PvuRts1I-like_N"/>
    <property type="match status" value="1"/>
</dbReference>
<dbReference type="Proteomes" id="UP001470230">
    <property type="component" value="Unassembled WGS sequence"/>
</dbReference>
<protein>
    <recommendedName>
        <fullName evidence="1">Restriction endonuclease PvuRts1 I-like N-terminal domain-containing protein</fullName>
    </recommendedName>
</protein>
<reference evidence="2 3" key="1">
    <citation type="submission" date="2024-04" db="EMBL/GenBank/DDBJ databases">
        <title>Tritrichomonas musculus Genome.</title>
        <authorList>
            <person name="Alves-Ferreira E."/>
            <person name="Grigg M."/>
            <person name="Lorenzi H."/>
            <person name="Galac M."/>
        </authorList>
    </citation>
    <scope>NUCLEOTIDE SEQUENCE [LARGE SCALE GENOMIC DNA]</scope>
    <source>
        <strain evidence="2 3">EAF2021</strain>
    </source>
</reference>
<dbReference type="EMBL" id="JAPFFF010000070">
    <property type="protein sequence ID" value="KAK8836059.1"/>
    <property type="molecule type" value="Genomic_DNA"/>
</dbReference>
<gene>
    <name evidence="2" type="ORF">M9Y10_040119</name>
</gene>
<sequence length="256" mass="31339">MSRIRWNTKLVADEMLKENCILISEYKRGDIRIKYMFEENEYSVRWSDWTNKTKPSRPHLTGGNRKTKPHKKWTNETVNELLKQDGCELVDEYKSTKQRIRYKYQNSYYWTTIDDWIHHHSRPHLFVNELEQRFREYLEEKNIEFITQKSFEDLKSEKNYRLRFDFYLPQLNLLVEIDDRSHTSDDEQVDNGKIKDLYCIKHKLKLLRIDETTPINEYENALTEMKESDLYVLRYGRLYKNYNGMYRETITSINNE</sequence>
<feature type="domain" description="Restriction endonuclease PvuRts1 I-like N-terminal" evidence="1">
    <location>
        <begin position="137"/>
        <end position="196"/>
    </location>
</feature>